<protein>
    <recommendedName>
        <fullName evidence="4">Anti-sigma-K factor rskA</fullName>
    </recommendedName>
</protein>
<gene>
    <name evidence="2" type="ORF">OFY17_09895</name>
</gene>
<name>A0ABT2YTG3_9GAMM</name>
<sequence>MSEALRYKNPVICEHLASQYVAGVMTPRVRARTEALSLTCPELSRAIAEWAETLSPIHDSLEEITPSPKVWEKIERSVFEKTEQKVEKSSVWSSLRFWQFTGIGASALSLTFAALLFFYPASSMKEPIVSATPSYLAVMSPASADDSNSAISFVVNVYQKTETSPSRLFLQWSENSPRGLKQGIHLWAKHRETGLLTYIGSEPNKATPWNLNKSTWTAVSNSSELVFTKNADSPSEENTLFTGPCIQLGSWKHDLNS</sequence>
<keyword evidence="1" id="KW-0472">Membrane</keyword>
<evidence type="ECO:0008006" key="4">
    <source>
        <dbReference type="Google" id="ProtNLM"/>
    </source>
</evidence>
<keyword evidence="1" id="KW-0812">Transmembrane</keyword>
<evidence type="ECO:0000313" key="2">
    <source>
        <dbReference type="EMBL" id="MCV2403189.1"/>
    </source>
</evidence>
<dbReference type="RefSeq" id="WP_263530570.1">
    <property type="nucleotide sequence ID" value="NZ_JAOVZB010000004.1"/>
</dbReference>
<feature type="transmembrane region" description="Helical" evidence="1">
    <location>
        <begin position="97"/>
        <end position="119"/>
    </location>
</feature>
<evidence type="ECO:0000313" key="3">
    <source>
        <dbReference type="Proteomes" id="UP001209713"/>
    </source>
</evidence>
<accession>A0ABT2YTG3</accession>
<keyword evidence="1" id="KW-1133">Transmembrane helix</keyword>
<evidence type="ECO:0000256" key="1">
    <source>
        <dbReference type="SAM" id="Phobius"/>
    </source>
</evidence>
<comment type="caution">
    <text evidence="2">The sequence shown here is derived from an EMBL/GenBank/DDBJ whole genome shotgun (WGS) entry which is preliminary data.</text>
</comment>
<dbReference type="Proteomes" id="UP001209713">
    <property type="component" value="Unassembled WGS sequence"/>
</dbReference>
<proteinExistence type="predicted"/>
<keyword evidence="3" id="KW-1185">Reference proteome</keyword>
<organism evidence="2 3">
    <name type="scientific">Marinomonas sargassi</name>
    <dbReference type="NCBI Taxonomy" id="2984494"/>
    <lineage>
        <taxon>Bacteria</taxon>
        <taxon>Pseudomonadati</taxon>
        <taxon>Pseudomonadota</taxon>
        <taxon>Gammaproteobacteria</taxon>
        <taxon>Oceanospirillales</taxon>
        <taxon>Oceanospirillaceae</taxon>
        <taxon>Marinomonas</taxon>
    </lineage>
</organism>
<dbReference type="EMBL" id="JAOVZB010000004">
    <property type="protein sequence ID" value="MCV2403189.1"/>
    <property type="molecule type" value="Genomic_DNA"/>
</dbReference>
<reference evidence="2 3" key="1">
    <citation type="submission" date="2022-10" db="EMBL/GenBank/DDBJ databases">
        <title>Marinomonas transparenta sp. nov. and Marinomonas sargassi sp. nov., isolated from marine alga (Sargassum natans (L.) Gaillon).</title>
        <authorList>
            <person name="Wang Y."/>
        </authorList>
    </citation>
    <scope>NUCLEOTIDE SEQUENCE [LARGE SCALE GENOMIC DNA]</scope>
    <source>
        <strain evidence="2 3">C2222</strain>
    </source>
</reference>